<name>X5IBP7_9PEZI</name>
<accession>X5IBP7</accession>
<dbReference type="EMBL" id="AB920840">
    <property type="protein sequence ID" value="BAO57294.1"/>
    <property type="molecule type" value="Genomic_DNA"/>
</dbReference>
<organism evidence="1">
    <name type="scientific">Sporothrix globosa</name>
    <dbReference type="NCBI Taxonomy" id="545651"/>
    <lineage>
        <taxon>Eukaryota</taxon>
        <taxon>Fungi</taxon>
        <taxon>Dikarya</taxon>
        <taxon>Ascomycota</taxon>
        <taxon>Pezizomycotina</taxon>
        <taxon>Sordariomycetes</taxon>
        <taxon>Sordariomycetidae</taxon>
        <taxon>Ophiostomatales</taxon>
        <taxon>Ophiostomataceae</taxon>
        <taxon>Sporothrix</taxon>
    </lineage>
</organism>
<dbReference type="AlphaFoldDB" id="X5IBP7"/>
<proteinExistence type="predicted"/>
<sequence>YSMAHEMLVGGKLPVTINTTGFPRTIRHNPIAAAEHLFSQSKDFELDVLVVDGDDRVKKHAVCGLRHESLKS</sequence>
<gene>
    <name evidence="1" type="primary">MAT1-1-1</name>
</gene>
<protein>
    <submittedName>
        <fullName evidence="1">MAT1-1-1 protein</fullName>
    </submittedName>
</protein>
<reference evidence="1" key="1">
    <citation type="submission" date="2014-03" db="EMBL/GenBank/DDBJ databases">
        <title>Sporothrix globosa MAT1-1 gene, partial cds.</title>
        <authorList>
            <person name="Kano R."/>
            <person name="Tsui C.K.M."/>
        </authorList>
    </citation>
    <scope>NUCLEOTIDE SEQUENCE</scope>
    <source>
        <strain evidence="1">KMU2920</strain>
    </source>
</reference>
<feature type="non-terminal residue" evidence="1">
    <location>
        <position position="1"/>
    </location>
</feature>
<feature type="non-terminal residue" evidence="1">
    <location>
        <position position="72"/>
    </location>
</feature>
<evidence type="ECO:0000313" key="1">
    <source>
        <dbReference type="EMBL" id="BAO57294.1"/>
    </source>
</evidence>